<feature type="compositionally biased region" description="Basic and acidic residues" evidence="2">
    <location>
        <begin position="352"/>
        <end position="370"/>
    </location>
</feature>
<feature type="compositionally biased region" description="Basic and acidic residues" evidence="2">
    <location>
        <begin position="389"/>
        <end position="422"/>
    </location>
</feature>
<feature type="compositionally biased region" description="Basic and acidic residues" evidence="2">
    <location>
        <begin position="85"/>
        <end position="132"/>
    </location>
</feature>
<feature type="compositionally biased region" description="Polar residues" evidence="2">
    <location>
        <begin position="371"/>
        <end position="381"/>
    </location>
</feature>
<dbReference type="STRING" id="1047168.A0A0F4G5V5"/>
<name>A0A0F4G5V5_9PEZI</name>
<dbReference type="EMBL" id="LAFY01005786">
    <property type="protein sequence ID" value="KJX92699.1"/>
    <property type="molecule type" value="Genomic_DNA"/>
</dbReference>
<feature type="region of interest" description="Disordered" evidence="2">
    <location>
        <begin position="313"/>
        <end position="422"/>
    </location>
</feature>
<feature type="compositionally biased region" description="Polar residues" evidence="2">
    <location>
        <begin position="157"/>
        <end position="167"/>
    </location>
</feature>
<feature type="compositionally biased region" description="Acidic residues" evidence="2">
    <location>
        <begin position="138"/>
        <end position="152"/>
    </location>
</feature>
<feature type="coiled-coil region" evidence="1">
    <location>
        <begin position="253"/>
        <end position="300"/>
    </location>
</feature>
<evidence type="ECO:0000256" key="2">
    <source>
        <dbReference type="SAM" id="MobiDB-lite"/>
    </source>
</evidence>
<feature type="region of interest" description="Disordered" evidence="2">
    <location>
        <begin position="444"/>
        <end position="464"/>
    </location>
</feature>
<sequence>MQSSPPTRAHLRPASPTASDYTLDLGALDSASDTETSIPKPRADRIFSEDIDGPSDFTQNMEMWMRGGSLKKRAKKAAAVAQKDAGVDARVDEGTGREEHQSKDALHLPKDDAGDKEEEHTGRSNHTPDHSPPKVSVLEDDIDDSIEQDDRDEPFSSEWQTYGNGSTPIPPVHKQFLQPMVEDYNSELSPARQHGGSLRGRQLKTENIPRRQSPAREGGATPGRASSPTLSPVRSPTMQRQASGQGHRQDIDYEAQYERQIELESQLRELQLKCEQLEHLNSALGQAVEEERRLRKQERASYDTRMAEAVRRERDLTEMKEAAHRHSEEFRREFGELKEKLQDQQRAASSKGNEEESKDAAELRRLREQMKQQNMEHSQAMRNMEQDLDAARRSRDDAEETARLLKKESDEQREEHDAEAQRLRLELQHAREDEAVVTGLERRLESADAEVRRLNEESVERKGELKAVREQVVESKKIHHEELSRASADRTRAVELAAALQRTVQELRSQLKEDQARQGAEVKRLRSAHGEGSKTSEQELNIVRAELDAKQSELNEAILERDEAQDDLEAMQAGAEASRTKKSVLEAVRADLEVSQAENAGLKTRLTDLETLNTELDRKVPETLRNREQYWKQRLEKSDEERKLMAKALLHQWGREEVGIEIPQRFAYKYTTSPTKVAKG</sequence>
<gene>
    <name evidence="3" type="ORF">TI39_contig5831g00009</name>
</gene>
<keyword evidence="4" id="KW-1185">Reference proteome</keyword>
<proteinExistence type="predicted"/>
<feature type="region of interest" description="Disordered" evidence="2">
    <location>
        <begin position="510"/>
        <end position="540"/>
    </location>
</feature>
<dbReference type="AlphaFoldDB" id="A0A0F4G5V5"/>
<protein>
    <submittedName>
        <fullName evidence="3">Uncharacterized protein</fullName>
    </submittedName>
</protein>
<dbReference type="OrthoDB" id="3911405at2759"/>
<dbReference type="Proteomes" id="UP000033647">
    <property type="component" value="Unassembled WGS sequence"/>
</dbReference>
<accession>A0A0F4G5V5</accession>
<evidence type="ECO:0000256" key="1">
    <source>
        <dbReference type="SAM" id="Coils"/>
    </source>
</evidence>
<evidence type="ECO:0000313" key="4">
    <source>
        <dbReference type="Proteomes" id="UP000033647"/>
    </source>
</evidence>
<organism evidence="3 4">
    <name type="scientific">Zymoseptoria brevis</name>
    <dbReference type="NCBI Taxonomy" id="1047168"/>
    <lineage>
        <taxon>Eukaryota</taxon>
        <taxon>Fungi</taxon>
        <taxon>Dikarya</taxon>
        <taxon>Ascomycota</taxon>
        <taxon>Pezizomycotina</taxon>
        <taxon>Dothideomycetes</taxon>
        <taxon>Dothideomycetidae</taxon>
        <taxon>Mycosphaerellales</taxon>
        <taxon>Mycosphaerellaceae</taxon>
        <taxon>Zymoseptoria</taxon>
    </lineage>
</organism>
<keyword evidence="1" id="KW-0175">Coiled coil</keyword>
<evidence type="ECO:0000313" key="3">
    <source>
        <dbReference type="EMBL" id="KJX92699.1"/>
    </source>
</evidence>
<feature type="compositionally biased region" description="Basic and acidic residues" evidence="2">
    <location>
        <begin position="313"/>
        <end position="343"/>
    </location>
</feature>
<comment type="caution">
    <text evidence="3">The sequence shown here is derived from an EMBL/GenBank/DDBJ whole genome shotgun (WGS) entry which is preliminary data.</text>
</comment>
<feature type="region of interest" description="Disordered" evidence="2">
    <location>
        <begin position="1"/>
        <end position="253"/>
    </location>
</feature>
<feature type="compositionally biased region" description="Basic and acidic residues" evidence="2">
    <location>
        <begin position="510"/>
        <end position="537"/>
    </location>
</feature>
<reference evidence="3 4" key="1">
    <citation type="submission" date="2015-03" db="EMBL/GenBank/DDBJ databases">
        <title>RNA-seq based gene annotation and comparative genomics of four Zymoseptoria species reveal species-specific pathogenicity related genes and transposable element activity.</title>
        <authorList>
            <person name="Grandaubert J."/>
            <person name="Bhattacharyya A."/>
            <person name="Stukenbrock E.H."/>
        </authorList>
    </citation>
    <scope>NUCLEOTIDE SEQUENCE [LARGE SCALE GENOMIC DNA]</scope>
    <source>
        <strain evidence="3 4">Zb18110</strain>
    </source>
</reference>
<feature type="compositionally biased region" description="Polar residues" evidence="2">
    <location>
        <begin position="224"/>
        <end position="246"/>
    </location>
</feature>